<gene>
    <name evidence="2" type="primary">BnaA03g54630D</name>
    <name evidence="1" type="ORF">DARMORV10_A03P68100.1</name>
    <name evidence="2" type="ORF">GSBRNA2T00051620001</name>
</gene>
<keyword evidence="3" id="KW-1185">Reference proteome</keyword>
<reference evidence="2 3" key="1">
    <citation type="journal article" date="2014" name="Science">
        <title>Plant genetics. Early allopolyploid evolution in the post-Neolithic Brassica napus oilseed genome.</title>
        <authorList>
            <person name="Chalhoub B."/>
            <person name="Denoeud F."/>
            <person name="Liu S."/>
            <person name="Parkin I.A."/>
            <person name="Tang H."/>
            <person name="Wang X."/>
            <person name="Chiquet J."/>
            <person name="Belcram H."/>
            <person name="Tong C."/>
            <person name="Samans B."/>
            <person name="Correa M."/>
            <person name="Da Silva C."/>
            <person name="Just J."/>
            <person name="Falentin C."/>
            <person name="Koh C.S."/>
            <person name="Le Clainche I."/>
            <person name="Bernard M."/>
            <person name="Bento P."/>
            <person name="Noel B."/>
            <person name="Labadie K."/>
            <person name="Alberti A."/>
            <person name="Charles M."/>
            <person name="Arnaud D."/>
            <person name="Guo H."/>
            <person name="Daviaud C."/>
            <person name="Alamery S."/>
            <person name="Jabbari K."/>
            <person name="Zhao M."/>
            <person name="Edger P.P."/>
            <person name="Chelaifa H."/>
            <person name="Tack D."/>
            <person name="Lassalle G."/>
            <person name="Mestiri I."/>
            <person name="Schnel N."/>
            <person name="Le Paslier M.C."/>
            <person name="Fan G."/>
            <person name="Renault V."/>
            <person name="Bayer P.E."/>
            <person name="Golicz A.A."/>
            <person name="Manoli S."/>
            <person name="Lee T.H."/>
            <person name="Thi V.H."/>
            <person name="Chalabi S."/>
            <person name="Hu Q."/>
            <person name="Fan C."/>
            <person name="Tollenaere R."/>
            <person name="Lu Y."/>
            <person name="Battail C."/>
            <person name="Shen J."/>
            <person name="Sidebottom C.H."/>
            <person name="Wang X."/>
            <person name="Canaguier A."/>
            <person name="Chauveau A."/>
            <person name="Berard A."/>
            <person name="Deniot G."/>
            <person name="Guan M."/>
            <person name="Liu Z."/>
            <person name="Sun F."/>
            <person name="Lim Y.P."/>
            <person name="Lyons E."/>
            <person name="Town C.D."/>
            <person name="Bancroft I."/>
            <person name="Wang X."/>
            <person name="Meng J."/>
            <person name="Ma J."/>
            <person name="Pires J.C."/>
            <person name="King G.J."/>
            <person name="Brunel D."/>
            <person name="Delourme R."/>
            <person name="Renard M."/>
            <person name="Aury J.M."/>
            <person name="Adams K.L."/>
            <person name="Batley J."/>
            <person name="Snowdon R.J."/>
            <person name="Tost J."/>
            <person name="Edwards D."/>
            <person name="Zhou Y."/>
            <person name="Hua W."/>
            <person name="Sharpe A.G."/>
            <person name="Paterson A.H."/>
            <person name="Guan C."/>
            <person name="Wincker P."/>
        </authorList>
    </citation>
    <scope>NUCLEOTIDE SEQUENCE [LARGE SCALE GENOMIC DNA]</scope>
    <source>
        <strain evidence="3">cv. Darmor-bzh</strain>
    </source>
</reference>
<protein>
    <submittedName>
        <fullName evidence="1">(rape) hypothetical protein</fullName>
    </submittedName>
    <submittedName>
        <fullName evidence="2">BnaA03g54630D protein</fullName>
    </submittedName>
</protein>
<reference evidence="1" key="3">
    <citation type="submission" date="2021-01" db="EMBL/GenBank/DDBJ databases">
        <authorList>
            <consortium name="Genoscope - CEA"/>
            <person name="William W."/>
        </authorList>
    </citation>
    <scope>NUCLEOTIDE SEQUENCE</scope>
</reference>
<proteinExistence type="predicted"/>
<dbReference type="Proteomes" id="UP000028999">
    <property type="component" value="Unassembled WGS sequence"/>
</dbReference>
<dbReference type="AlphaFoldDB" id="A0A078H475"/>
<dbReference type="PaxDb" id="3708-A0A078H475"/>
<accession>A0A078H475</accession>
<evidence type="ECO:0000313" key="1">
    <source>
        <dbReference type="EMBL" id="CAF2134187.1"/>
    </source>
</evidence>
<organism evidence="2 3">
    <name type="scientific">Brassica napus</name>
    <name type="common">Rape</name>
    <dbReference type="NCBI Taxonomy" id="3708"/>
    <lineage>
        <taxon>Eukaryota</taxon>
        <taxon>Viridiplantae</taxon>
        <taxon>Streptophyta</taxon>
        <taxon>Embryophyta</taxon>
        <taxon>Tracheophyta</taxon>
        <taxon>Spermatophyta</taxon>
        <taxon>Magnoliopsida</taxon>
        <taxon>eudicotyledons</taxon>
        <taxon>Gunneridae</taxon>
        <taxon>Pentapetalae</taxon>
        <taxon>rosids</taxon>
        <taxon>malvids</taxon>
        <taxon>Brassicales</taxon>
        <taxon>Brassicaceae</taxon>
        <taxon>Brassiceae</taxon>
        <taxon>Brassica</taxon>
    </lineage>
</organism>
<name>A0A078H475_BRANA</name>
<sequence length="42" mass="4843">MTSNKSITLLKDVEPFKSCWCVQLILADETVSFKIHCLCKRL</sequence>
<evidence type="ECO:0000313" key="3">
    <source>
        <dbReference type="Proteomes" id="UP000028999"/>
    </source>
</evidence>
<evidence type="ECO:0000313" key="2">
    <source>
        <dbReference type="EMBL" id="CDY32204.1"/>
    </source>
</evidence>
<reference evidence="2" key="2">
    <citation type="submission" date="2014-06" db="EMBL/GenBank/DDBJ databases">
        <authorList>
            <person name="Genoscope - CEA"/>
        </authorList>
    </citation>
    <scope>NUCLEOTIDE SEQUENCE</scope>
</reference>
<dbReference type="EMBL" id="LK032289">
    <property type="protein sequence ID" value="CDY32204.1"/>
    <property type="molecule type" value="Genomic_DNA"/>
</dbReference>
<dbReference type="Proteomes" id="UP001295469">
    <property type="component" value="Chromosome A03"/>
</dbReference>
<dbReference type="Gramene" id="CDY32204">
    <property type="protein sequence ID" value="CDY32204"/>
    <property type="gene ID" value="GSBRNA2T00051620001"/>
</dbReference>
<dbReference type="EMBL" id="HG994357">
    <property type="protein sequence ID" value="CAF2134187.1"/>
    <property type="molecule type" value="Genomic_DNA"/>
</dbReference>